<evidence type="ECO:0000313" key="10">
    <source>
        <dbReference type="Proteomes" id="UP001497444"/>
    </source>
</evidence>
<dbReference type="SUPFAM" id="SSF56112">
    <property type="entry name" value="Protein kinase-like (PK-like)"/>
    <property type="match status" value="1"/>
</dbReference>
<evidence type="ECO:0000256" key="6">
    <source>
        <dbReference type="PROSITE-ProRule" id="PRU10141"/>
    </source>
</evidence>
<reference evidence="9" key="1">
    <citation type="submission" date="2024-02" db="EMBL/GenBank/DDBJ databases">
        <authorList>
            <consortium name="ELIXIR-Norway"/>
            <consortium name="Elixir Norway"/>
        </authorList>
    </citation>
    <scope>NUCLEOTIDE SEQUENCE</scope>
</reference>
<evidence type="ECO:0000256" key="4">
    <source>
        <dbReference type="ARBA" id="ARBA00022777"/>
    </source>
</evidence>
<dbReference type="InterPro" id="IPR011009">
    <property type="entry name" value="Kinase-like_dom_sf"/>
</dbReference>
<dbReference type="InterPro" id="IPR017441">
    <property type="entry name" value="Protein_kinase_ATP_BS"/>
</dbReference>
<dbReference type="PROSITE" id="PS00107">
    <property type="entry name" value="PROTEIN_KINASE_ATP"/>
    <property type="match status" value="1"/>
</dbReference>
<dbReference type="InterPro" id="IPR000719">
    <property type="entry name" value="Prot_kinase_dom"/>
</dbReference>
<dbReference type="EMBL" id="OZ020114">
    <property type="protein sequence ID" value="CAK9267609.1"/>
    <property type="molecule type" value="Genomic_DNA"/>
</dbReference>
<dbReference type="InterPro" id="IPR001245">
    <property type="entry name" value="Ser-Thr/Tyr_kinase_cat_dom"/>
</dbReference>
<evidence type="ECO:0000256" key="3">
    <source>
        <dbReference type="ARBA" id="ARBA00022741"/>
    </source>
</evidence>
<proteinExistence type="predicted"/>
<evidence type="ECO:0000256" key="7">
    <source>
        <dbReference type="SAM" id="MobiDB-lite"/>
    </source>
</evidence>
<dbReference type="InterPro" id="IPR036537">
    <property type="entry name" value="Adaptor_Cbl_N_dom_sf"/>
</dbReference>
<evidence type="ECO:0000313" key="9">
    <source>
        <dbReference type="EMBL" id="CAK9267609.1"/>
    </source>
</evidence>
<keyword evidence="10" id="KW-1185">Reference proteome</keyword>
<dbReference type="Proteomes" id="UP001497444">
    <property type="component" value="Chromosome 19"/>
</dbReference>
<evidence type="ECO:0000256" key="2">
    <source>
        <dbReference type="ARBA" id="ARBA00022679"/>
    </source>
</evidence>
<dbReference type="Gene3D" id="1.20.930.20">
    <property type="entry name" value="Adaptor protein Cbl, N-terminal domain"/>
    <property type="match status" value="1"/>
</dbReference>
<dbReference type="InterPro" id="IPR008271">
    <property type="entry name" value="Ser/Thr_kinase_AS"/>
</dbReference>
<feature type="compositionally biased region" description="Basic residues" evidence="7">
    <location>
        <begin position="563"/>
        <end position="576"/>
    </location>
</feature>
<keyword evidence="2" id="KW-0808">Transferase</keyword>
<dbReference type="InterPro" id="IPR051681">
    <property type="entry name" value="Ser/Thr_Kinases-Pseudokinases"/>
</dbReference>
<keyword evidence="3 6" id="KW-0547">Nucleotide-binding</keyword>
<keyword evidence="5 6" id="KW-0067">ATP-binding</keyword>
<feature type="domain" description="Protein kinase" evidence="8">
    <location>
        <begin position="236"/>
        <end position="554"/>
    </location>
</feature>
<accession>A0ABP0WLB3</accession>
<dbReference type="Pfam" id="PF00069">
    <property type="entry name" value="Pkinase"/>
    <property type="match status" value="1"/>
</dbReference>
<dbReference type="PROSITE" id="PS00108">
    <property type="entry name" value="PROTEIN_KINASE_ST"/>
    <property type="match status" value="1"/>
</dbReference>
<dbReference type="PANTHER" id="PTHR44329:SF260">
    <property type="entry name" value="PROTEIN KINASE DOMAIN-CONTAINING PROTEIN"/>
    <property type="match status" value="1"/>
</dbReference>
<protein>
    <recommendedName>
        <fullName evidence="8">Protein kinase domain-containing protein</fullName>
    </recommendedName>
</protein>
<evidence type="ECO:0000259" key="8">
    <source>
        <dbReference type="PROSITE" id="PS50011"/>
    </source>
</evidence>
<dbReference type="InterPro" id="IPR059179">
    <property type="entry name" value="MLKL-like_MCAfunc"/>
</dbReference>
<dbReference type="Pfam" id="PF07714">
    <property type="entry name" value="PK_Tyr_Ser-Thr"/>
    <property type="match status" value="1"/>
</dbReference>
<dbReference type="Gene3D" id="3.30.200.20">
    <property type="entry name" value="Phosphorylase Kinase, domain 1"/>
    <property type="match status" value="1"/>
</dbReference>
<evidence type="ECO:0000256" key="5">
    <source>
        <dbReference type="ARBA" id="ARBA00022840"/>
    </source>
</evidence>
<name>A0ABP0WLB3_9BRYO</name>
<feature type="binding site" evidence="6">
    <location>
        <position position="263"/>
    </location>
    <ligand>
        <name>ATP</name>
        <dbReference type="ChEBI" id="CHEBI:30616"/>
    </ligand>
</feature>
<dbReference type="SMART" id="SM00220">
    <property type="entry name" value="S_TKc"/>
    <property type="match status" value="1"/>
</dbReference>
<keyword evidence="1" id="KW-0723">Serine/threonine-protein kinase</keyword>
<dbReference type="Gene3D" id="1.10.510.10">
    <property type="entry name" value="Transferase(Phosphotransferase) domain 1"/>
    <property type="match status" value="1"/>
</dbReference>
<dbReference type="PROSITE" id="PS50011">
    <property type="entry name" value="PROTEIN_KINASE_DOM"/>
    <property type="match status" value="1"/>
</dbReference>
<organism evidence="9 10">
    <name type="scientific">Sphagnum jensenii</name>
    <dbReference type="NCBI Taxonomy" id="128206"/>
    <lineage>
        <taxon>Eukaryota</taxon>
        <taxon>Viridiplantae</taxon>
        <taxon>Streptophyta</taxon>
        <taxon>Embryophyta</taxon>
        <taxon>Bryophyta</taxon>
        <taxon>Sphagnophytina</taxon>
        <taxon>Sphagnopsida</taxon>
        <taxon>Sphagnales</taxon>
        <taxon>Sphagnaceae</taxon>
        <taxon>Sphagnum</taxon>
    </lineage>
</organism>
<evidence type="ECO:0000256" key="1">
    <source>
        <dbReference type="ARBA" id="ARBA00022527"/>
    </source>
</evidence>
<gene>
    <name evidence="9" type="ORF">CSSPJE1EN1_LOCUS13087</name>
</gene>
<dbReference type="PANTHER" id="PTHR44329">
    <property type="entry name" value="SERINE/THREONINE-PROTEIN KINASE TNNI3K-RELATED"/>
    <property type="match status" value="1"/>
</dbReference>
<dbReference type="CDD" id="cd21037">
    <property type="entry name" value="MLKL_NTD"/>
    <property type="match status" value="1"/>
</dbReference>
<feature type="region of interest" description="Disordered" evidence="7">
    <location>
        <begin position="559"/>
        <end position="587"/>
    </location>
</feature>
<keyword evidence="4" id="KW-0418">Kinase</keyword>
<sequence>MTRILGFGVQSICTKWVSLRRFSEELLNIFAYSFRENQFQTEAPSLEQFHNHVETIQNIIARVCRGAEDSVINKQQCKRLANMYEEINAFVKQLVVMVVDPAVHPASLSLIASLEELICLLEKGEILVLQYTGAHWFDLLVTRGENQEAFKEIHLSLETYITTLHKDLLTTSQISTETVRLPSDFDFKEDANQDLEQMLAKLKMLEDNLPIAIKKLQGPQSVDKLPSNMQISRAQIKLGKTIGRGSYGDVLEATWLGCKLVAKVIRSTGDTTKLREEIQILSKLSHPHVVQFVGYCEGKRTSMILMEAMHGDLRTLIDNQARDGIPPMSQHVVVDIISQIAAGMAYLHNRGVFHGDLKASNVLVSRPDGPIEVKISDFGVSQRLQLSRDKHGDVSFSSCSTSMYSRSAFSGTVGTTGWMAPEVLHHIQMRENKAQRRTRLEGVTNRLVSNNVAANGGDGVTMFANEEPTYTAKADVYSFGMTCCEILTRNSPFHELQRLEIHDKVMAGERPDLPVDMDTQLAELIRMCWDTNSEKRPTFAQICTRMQALKLPTFQIQPEIVSPKKKKKRQKKRKSGANKTLMPPTSK</sequence>